<keyword evidence="5" id="KW-0436">Ligase</keyword>
<reference evidence="5 6" key="1">
    <citation type="submission" date="2018-06" db="EMBL/GenBank/DDBJ databases">
        <authorList>
            <consortium name="Pathogen Informatics"/>
            <person name="Doyle S."/>
        </authorList>
    </citation>
    <scope>NUCLEOTIDE SEQUENCE [LARGE SCALE GENOMIC DNA]</scope>
    <source>
        <strain evidence="5 6">NCTC11155</strain>
    </source>
</reference>
<dbReference type="GO" id="GO:0009249">
    <property type="term" value="P:protein lipoylation"/>
    <property type="evidence" value="ECO:0007669"/>
    <property type="project" value="InterPro"/>
</dbReference>
<dbReference type="PANTHER" id="PTHR12561">
    <property type="entry name" value="LIPOATE-PROTEIN LIGASE"/>
    <property type="match status" value="1"/>
</dbReference>
<dbReference type="Pfam" id="PF21948">
    <property type="entry name" value="LplA-B_cat"/>
    <property type="match status" value="1"/>
</dbReference>
<dbReference type="GO" id="GO:0017118">
    <property type="term" value="F:lipoyltransferase activity"/>
    <property type="evidence" value="ECO:0007669"/>
    <property type="project" value="TreeGrafter"/>
</dbReference>
<dbReference type="GO" id="GO:0016979">
    <property type="term" value="F:lipoate-protein ligase activity"/>
    <property type="evidence" value="ECO:0007669"/>
    <property type="project" value="UniProtKB-EC"/>
</dbReference>
<dbReference type="InterPro" id="IPR045864">
    <property type="entry name" value="aa-tRNA-synth_II/BPL/LPL"/>
</dbReference>
<dbReference type="RefSeq" id="WP_004288976.1">
    <property type="nucleotide sequence ID" value="NZ_CABKNQ010000019.1"/>
</dbReference>
<comment type="pathway">
    <text evidence="1">Protein modification; protein lipoylation via exogenous pathway; protein N(6)-(lipoyl)lysine from lipoate: step 2/2.</text>
</comment>
<protein>
    <submittedName>
        <fullName evidence="3">Lipoate--protein ligase family protein</fullName>
    </submittedName>
    <submittedName>
        <fullName evidence="5">Lipoate-protein ligase A</fullName>
        <ecNumber evidence="5">6.3.1.20</ecNumber>
    </submittedName>
</protein>
<evidence type="ECO:0000259" key="2">
    <source>
        <dbReference type="PROSITE" id="PS51733"/>
    </source>
</evidence>
<evidence type="ECO:0000313" key="6">
    <source>
        <dbReference type="Proteomes" id="UP000254424"/>
    </source>
</evidence>
<dbReference type="InterPro" id="IPR004143">
    <property type="entry name" value="BPL_LPL_catalytic"/>
</dbReference>
<reference evidence="4 7" key="3">
    <citation type="journal article" date="2019" name="Science, e1252229">
        <title>Invertible promoters mediate bacterial phase variation, antibiotic resistance, and host adaptation in the gut.</title>
        <authorList>
            <person name="Jiang X."/>
            <person name="Hall A.B."/>
            <person name="Arthur T.D."/>
            <person name="Plichta D.R."/>
            <person name="Covington C.T."/>
            <person name="Poyet M."/>
            <person name="Crothers J."/>
            <person name="Moses P.L."/>
            <person name="Tolonen A.C."/>
            <person name="Vlamakis H."/>
            <person name="Alm E.J."/>
            <person name="Xavier R.J."/>
        </authorList>
    </citation>
    <scope>NUCLEOTIDE SEQUENCE [LARGE SCALE GENOMIC DNA]</scope>
    <source>
        <strain evidence="4">Bj_0095</strain>
        <strain evidence="7">bj_0095</strain>
    </source>
</reference>
<dbReference type="GeneID" id="93069845"/>
<proteinExistence type="predicted"/>
<dbReference type="InterPro" id="IPR004562">
    <property type="entry name" value="LipoylTrfase_LipoateP_Ligase"/>
</dbReference>
<dbReference type="Gene3D" id="3.30.930.10">
    <property type="entry name" value="Bira Bifunctional Protein, Domain 2"/>
    <property type="match status" value="1"/>
</dbReference>
<dbReference type="OrthoDB" id="9787898at2"/>
<sequence length="249" mass="28454">MFCIDNRCTDVYFNLAAEEYLLKKKKDNFFMMWQSVPSVVIGKHQSVRKEVDEKYIHENNILLARRFSGGGAVYHDEGNLNLSFMETVERPDFEYYLQQTVDFLESLGIVAYTDKRMGIYVDDRKVSGSAQCIHKNRVMYHCTLLYSANLQALDAALCGRSDGEDLLPSSRVLRAVPSVRSAVANISEYLLPAVPLKRFARLLFHFFFEGGDNRVYRFTPEDLAAIGQLKAEKYACGEWIYDRVALAPA</sequence>
<evidence type="ECO:0000256" key="1">
    <source>
        <dbReference type="ARBA" id="ARBA00005085"/>
    </source>
</evidence>
<feature type="domain" description="BPL/LPL catalytic" evidence="2">
    <location>
        <begin position="24"/>
        <end position="195"/>
    </location>
</feature>
<keyword evidence="8" id="KW-1185">Reference proteome</keyword>
<dbReference type="EMBL" id="RCXL01000027">
    <property type="protein sequence ID" value="RYT70494.1"/>
    <property type="molecule type" value="Genomic_DNA"/>
</dbReference>
<organism evidence="5 6">
    <name type="scientific">Bacteroides eggerthii</name>
    <dbReference type="NCBI Taxonomy" id="28111"/>
    <lineage>
        <taxon>Bacteria</taxon>
        <taxon>Pseudomonadati</taxon>
        <taxon>Bacteroidota</taxon>
        <taxon>Bacteroidia</taxon>
        <taxon>Bacteroidales</taxon>
        <taxon>Bacteroidaceae</taxon>
        <taxon>Bacteroides</taxon>
    </lineage>
</organism>
<evidence type="ECO:0000313" key="7">
    <source>
        <dbReference type="Proteomes" id="UP000291917"/>
    </source>
</evidence>
<evidence type="ECO:0000313" key="3">
    <source>
        <dbReference type="EMBL" id="KAA5271131.1"/>
    </source>
</evidence>
<accession>A0A380ZBG3</accession>
<reference evidence="3 8" key="2">
    <citation type="journal article" date="2019" name="Nat. Med.">
        <title>A library of human gut bacterial isolates paired with longitudinal multiomics data enables mechanistic microbiome research.</title>
        <authorList>
            <person name="Poyet M."/>
            <person name="Groussin M."/>
            <person name="Gibbons S.M."/>
            <person name="Avila-Pacheco J."/>
            <person name="Jiang X."/>
            <person name="Kearney S.M."/>
            <person name="Perrotta A.R."/>
            <person name="Berdy B."/>
            <person name="Zhao S."/>
            <person name="Lieberman T.D."/>
            <person name="Swanson P.K."/>
            <person name="Smith M."/>
            <person name="Roesemann S."/>
            <person name="Alexander J.E."/>
            <person name="Rich S.A."/>
            <person name="Livny J."/>
            <person name="Vlamakis H."/>
            <person name="Clish C."/>
            <person name="Bullock K."/>
            <person name="Deik A."/>
            <person name="Scott J."/>
            <person name="Pierce K.A."/>
            <person name="Xavier R.J."/>
            <person name="Alm E.J."/>
        </authorList>
    </citation>
    <scope>NUCLEOTIDE SEQUENCE [LARGE SCALE GENOMIC DNA]</scope>
    <source>
        <strain evidence="3 8">BIOML-A1</strain>
    </source>
</reference>
<dbReference type="AlphaFoldDB" id="A0A380ZBG3"/>
<dbReference type="PROSITE" id="PS51733">
    <property type="entry name" value="BPL_LPL_CATALYTIC"/>
    <property type="match status" value="1"/>
</dbReference>
<dbReference type="EMBL" id="VVZX01000025">
    <property type="protein sequence ID" value="KAA5271131.1"/>
    <property type="molecule type" value="Genomic_DNA"/>
</dbReference>
<dbReference type="CDD" id="cd16443">
    <property type="entry name" value="LplA"/>
    <property type="match status" value="1"/>
</dbReference>
<dbReference type="EMBL" id="UFSX01000002">
    <property type="protein sequence ID" value="SUV43702.1"/>
    <property type="molecule type" value="Genomic_DNA"/>
</dbReference>
<gene>
    <name evidence="5" type="primary">lplJ</name>
    <name evidence="4" type="ORF">EAJ03_15455</name>
    <name evidence="3" type="ORF">F2Z23_15650</name>
    <name evidence="5" type="ORF">NCTC11155_03107</name>
</gene>
<dbReference type="Proteomes" id="UP000291917">
    <property type="component" value="Unassembled WGS sequence"/>
</dbReference>
<dbReference type="STRING" id="483216.BACEGG_00694"/>
<dbReference type="UniPathway" id="UPA00537">
    <property type="reaction ID" value="UER00595"/>
</dbReference>
<name>A0A380ZBG3_9BACE</name>
<dbReference type="Proteomes" id="UP000254424">
    <property type="component" value="Unassembled WGS sequence"/>
</dbReference>
<dbReference type="PANTHER" id="PTHR12561:SF3">
    <property type="entry name" value="LIPOYLTRANSFERASE 1, MITOCHONDRIAL"/>
    <property type="match status" value="1"/>
</dbReference>
<dbReference type="Proteomes" id="UP000335496">
    <property type="component" value="Unassembled WGS sequence"/>
</dbReference>
<dbReference type="EC" id="6.3.1.20" evidence="5"/>
<evidence type="ECO:0000313" key="8">
    <source>
        <dbReference type="Proteomes" id="UP000335496"/>
    </source>
</evidence>
<evidence type="ECO:0000313" key="4">
    <source>
        <dbReference type="EMBL" id="RYT70494.1"/>
    </source>
</evidence>
<dbReference type="SUPFAM" id="SSF55681">
    <property type="entry name" value="Class II aaRS and biotin synthetases"/>
    <property type="match status" value="1"/>
</dbReference>
<evidence type="ECO:0000313" key="5">
    <source>
        <dbReference type="EMBL" id="SUV43702.1"/>
    </source>
</evidence>
<dbReference type="GO" id="GO:0005737">
    <property type="term" value="C:cytoplasm"/>
    <property type="evidence" value="ECO:0007669"/>
    <property type="project" value="TreeGrafter"/>
</dbReference>